<dbReference type="Pfam" id="PF20411">
    <property type="entry name" value="DUF6697"/>
    <property type="match status" value="1"/>
</dbReference>
<proteinExistence type="predicted"/>
<keyword evidence="4" id="KW-1185">Reference proteome</keyword>
<feature type="compositionally biased region" description="Basic and acidic residues" evidence="1">
    <location>
        <begin position="278"/>
        <end position="291"/>
    </location>
</feature>
<feature type="domain" description="DUF6697" evidence="2">
    <location>
        <begin position="385"/>
        <end position="636"/>
    </location>
</feature>
<accession>A0ABR1LWZ1</accession>
<gene>
    <name evidence="3" type="ORF">J3D65DRAFT_288841</name>
</gene>
<evidence type="ECO:0000313" key="4">
    <source>
        <dbReference type="Proteomes" id="UP001360953"/>
    </source>
</evidence>
<dbReference type="EMBL" id="JBBPEH010000004">
    <property type="protein sequence ID" value="KAK7539677.1"/>
    <property type="molecule type" value="Genomic_DNA"/>
</dbReference>
<feature type="region of interest" description="Disordered" evidence="1">
    <location>
        <begin position="142"/>
        <end position="346"/>
    </location>
</feature>
<comment type="caution">
    <text evidence="3">The sequence shown here is derived from an EMBL/GenBank/DDBJ whole genome shotgun (WGS) entry which is preliminary data.</text>
</comment>
<feature type="region of interest" description="Disordered" evidence="1">
    <location>
        <begin position="1"/>
        <end position="42"/>
    </location>
</feature>
<feature type="compositionally biased region" description="Polar residues" evidence="1">
    <location>
        <begin position="196"/>
        <end position="228"/>
    </location>
</feature>
<feature type="compositionally biased region" description="Polar residues" evidence="1">
    <location>
        <begin position="13"/>
        <end position="26"/>
    </location>
</feature>
<protein>
    <recommendedName>
        <fullName evidence="2">DUF6697 domain-containing protein</fullName>
    </recommendedName>
</protein>
<dbReference type="GeneID" id="92028045"/>
<feature type="compositionally biased region" description="Basic and acidic residues" evidence="1">
    <location>
        <begin position="325"/>
        <end position="338"/>
    </location>
</feature>
<sequence length="670" mass="73280">MAAPRQAGRTAPMSAQSHSSLLNPKAQSFALGEDSDHGSSTAVVRYDSADDDIHNQSLAQQFQNLAVTYGDEILSLRKDVERLKQGGWTVTFGKQQQQGTLDSSELEATRKRLESTHKSLNAPIYTDELPSSLLKAIEAAPEGMHRASDSPGTKMALSRFSPQNTAAGERVRGSPTTPTAGLGLSRYAPKAPVAPNKTTQTVSAQSNGSKPTTVQTNGSSARAQASVNKENHKPDAGQSNGIQAVASKSNGTQSPQVTPNGVKNQATKTERPSSQSVKVEDGAAKEPKGNEHGNQAAQPAPKDVEIQPTKAGAPLPENVKSNGEANKEPEHSQHEHPDTAVPTTEDPSAAFIRRSPSWQPLGVRRLAPLSPEHLQGMPNPSDTITFSWDFIRDLFGGKQWSPGFYYKETKAGGSLLPSRSYYILDTSLDPYLPKQPGMHGAKLTAYFNPENPEDIDGEDGSKAFERVPLFITTTPVAVDASKNEDRRGKQYQYFGMYSQPRYSDKLDFDRMVEAVPHHVKMHWATLLADPARPPWVTAMLKAHVGNEEKPEYDGPMPDGTAGGCDPAEFKAEMFNWVGQFKAWSKRASKHVGRLSKEAVLAAFEREDTACPPGLRLWWEYLACDEWDAGFYGMLIHEQVKFECRRAGDPRFKQPSVDRSALDMIEEFPTS</sequence>
<evidence type="ECO:0000313" key="3">
    <source>
        <dbReference type="EMBL" id="KAK7539677.1"/>
    </source>
</evidence>
<dbReference type="InterPro" id="IPR046520">
    <property type="entry name" value="DUF6697"/>
</dbReference>
<name>A0ABR1LWZ1_9PEZI</name>
<dbReference type="RefSeq" id="XP_066656948.1">
    <property type="nucleotide sequence ID" value="XM_066795139.1"/>
</dbReference>
<evidence type="ECO:0000259" key="2">
    <source>
        <dbReference type="Pfam" id="PF20411"/>
    </source>
</evidence>
<evidence type="ECO:0000256" key="1">
    <source>
        <dbReference type="SAM" id="MobiDB-lite"/>
    </source>
</evidence>
<organism evidence="3 4">
    <name type="scientific">Phyllosticta citribraziliensis</name>
    <dbReference type="NCBI Taxonomy" id="989973"/>
    <lineage>
        <taxon>Eukaryota</taxon>
        <taxon>Fungi</taxon>
        <taxon>Dikarya</taxon>
        <taxon>Ascomycota</taxon>
        <taxon>Pezizomycotina</taxon>
        <taxon>Dothideomycetes</taxon>
        <taxon>Dothideomycetes incertae sedis</taxon>
        <taxon>Botryosphaeriales</taxon>
        <taxon>Phyllostictaceae</taxon>
        <taxon>Phyllosticta</taxon>
    </lineage>
</organism>
<feature type="compositionally biased region" description="Polar residues" evidence="1">
    <location>
        <begin position="237"/>
        <end position="277"/>
    </location>
</feature>
<dbReference type="Proteomes" id="UP001360953">
    <property type="component" value="Unassembled WGS sequence"/>
</dbReference>
<reference evidence="3 4" key="1">
    <citation type="submission" date="2024-04" db="EMBL/GenBank/DDBJ databases">
        <title>Phyllosticta paracitricarpa is synonymous to the EU quarantine fungus P. citricarpa based on phylogenomic analyses.</title>
        <authorList>
            <consortium name="Lawrence Berkeley National Laboratory"/>
            <person name="Van ingen-buijs V.A."/>
            <person name="Van westerhoven A.C."/>
            <person name="Haridas S."/>
            <person name="Skiadas P."/>
            <person name="Martin F."/>
            <person name="Groenewald J.Z."/>
            <person name="Crous P.W."/>
            <person name="Seidl M.F."/>
        </authorList>
    </citation>
    <scope>NUCLEOTIDE SEQUENCE [LARGE SCALE GENOMIC DNA]</scope>
    <source>
        <strain evidence="3 4">CPC 17464</strain>
    </source>
</reference>